<keyword evidence="5 7" id="KW-1133">Transmembrane helix</keyword>
<dbReference type="PANTHER" id="PTHR30151:SF20">
    <property type="entry name" value="ABC TRANSPORTER PERMEASE PROTEIN HI_0355-RELATED"/>
    <property type="match status" value="1"/>
</dbReference>
<evidence type="ECO:0000256" key="2">
    <source>
        <dbReference type="ARBA" id="ARBA00022448"/>
    </source>
</evidence>
<dbReference type="PANTHER" id="PTHR30151">
    <property type="entry name" value="ALKANE SULFONATE ABC TRANSPORTER-RELATED, MEMBRANE SUBUNIT"/>
    <property type="match status" value="1"/>
</dbReference>
<keyword evidence="2 7" id="KW-0813">Transport</keyword>
<evidence type="ECO:0000256" key="6">
    <source>
        <dbReference type="ARBA" id="ARBA00023136"/>
    </source>
</evidence>
<organism evidence="9 10">
    <name type="scientific">Virgisporangium ochraceum</name>
    <dbReference type="NCBI Taxonomy" id="65505"/>
    <lineage>
        <taxon>Bacteria</taxon>
        <taxon>Bacillati</taxon>
        <taxon>Actinomycetota</taxon>
        <taxon>Actinomycetes</taxon>
        <taxon>Micromonosporales</taxon>
        <taxon>Micromonosporaceae</taxon>
        <taxon>Virgisporangium</taxon>
    </lineage>
</organism>
<comment type="similarity">
    <text evidence="7">Belongs to the binding-protein-dependent transport system permease family.</text>
</comment>
<feature type="transmembrane region" description="Helical" evidence="7">
    <location>
        <begin position="140"/>
        <end position="167"/>
    </location>
</feature>
<dbReference type="AlphaFoldDB" id="A0A8J3ZL30"/>
<feature type="transmembrane region" description="Helical" evidence="7">
    <location>
        <begin position="114"/>
        <end position="134"/>
    </location>
</feature>
<dbReference type="CDD" id="cd06261">
    <property type="entry name" value="TM_PBP2"/>
    <property type="match status" value="1"/>
</dbReference>
<dbReference type="RefSeq" id="WP_239159955.1">
    <property type="nucleotide sequence ID" value="NZ_BOPH01000015.1"/>
</dbReference>
<evidence type="ECO:0000313" key="10">
    <source>
        <dbReference type="Proteomes" id="UP000635606"/>
    </source>
</evidence>
<dbReference type="SUPFAM" id="SSF161098">
    <property type="entry name" value="MetI-like"/>
    <property type="match status" value="1"/>
</dbReference>
<dbReference type="GO" id="GO:0055085">
    <property type="term" value="P:transmembrane transport"/>
    <property type="evidence" value="ECO:0007669"/>
    <property type="project" value="InterPro"/>
</dbReference>
<dbReference type="InterPro" id="IPR035906">
    <property type="entry name" value="MetI-like_sf"/>
</dbReference>
<evidence type="ECO:0000256" key="7">
    <source>
        <dbReference type="RuleBase" id="RU363032"/>
    </source>
</evidence>
<evidence type="ECO:0000256" key="5">
    <source>
        <dbReference type="ARBA" id="ARBA00022989"/>
    </source>
</evidence>
<keyword evidence="10" id="KW-1185">Reference proteome</keyword>
<keyword evidence="6 7" id="KW-0472">Membrane</keyword>
<sequence>MTATGLVGLVGSGVARLRPSRLTNVLLPLLGAAVAVAVWWGATIVFAIRPFFLPAPPDVVESFLREPAYMMEQTWVTLSEVLAGYSIAVVLGLTAATLLAAVKPVERAVMPLFVALNSIPKVALAPLLVVWLGFGAKPKIILVVLICFFPIVVATMAGLGSTPVEFAELGRSLSANWWQMFVKVRVRWALPQVFVGLKVAITLSVIGAIVAEISNPGRGLGSVIVISGSSLDTPLAFSCIVLLGMMSVVLYYTVSAVERLLLPWARAITD</sequence>
<accession>A0A8J3ZL30</accession>
<gene>
    <name evidence="9" type="ORF">Voc01_009640</name>
</gene>
<evidence type="ECO:0000313" key="9">
    <source>
        <dbReference type="EMBL" id="GIJ66047.1"/>
    </source>
</evidence>
<comment type="caution">
    <text evidence="9">The sequence shown here is derived from an EMBL/GenBank/DDBJ whole genome shotgun (WGS) entry which is preliminary data.</text>
</comment>
<feature type="transmembrane region" description="Helical" evidence="7">
    <location>
        <begin position="82"/>
        <end position="102"/>
    </location>
</feature>
<feature type="transmembrane region" description="Helical" evidence="7">
    <location>
        <begin position="25"/>
        <end position="48"/>
    </location>
</feature>
<dbReference type="Pfam" id="PF00528">
    <property type="entry name" value="BPD_transp_1"/>
    <property type="match status" value="1"/>
</dbReference>
<evidence type="ECO:0000256" key="3">
    <source>
        <dbReference type="ARBA" id="ARBA00022475"/>
    </source>
</evidence>
<feature type="transmembrane region" description="Helical" evidence="7">
    <location>
        <begin position="235"/>
        <end position="254"/>
    </location>
</feature>
<feature type="domain" description="ABC transmembrane type-1" evidence="8">
    <location>
        <begin position="74"/>
        <end position="258"/>
    </location>
</feature>
<dbReference type="PROSITE" id="PS50928">
    <property type="entry name" value="ABC_TM1"/>
    <property type="match status" value="1"/>
</dbReference>
<dbReference type="InterPro" id="IPR000515">
    <property type="entry name" value="MetI-like"/>
</dbReference>
<proteinExistence type="inferred from homology"/>
<dbReference type="Proteomes" id="UP000635606">
    <property type="component" value="Unassembled WGS sequence"/>
</dbReference>
<reference evidence="9" key="1">
    <citation type="submission" date="2021-01" db="EMBL/GenBank/DDBJ databases">
        <title>Whole genome shotgun sequence of Virgisporangium ochraceum NBRC 16418.</title>
        <authorList>
            <person name="Komaki H."/>
            <person name="Tamura T."/>
        </authorList>
    </citation>
    <scope>NUCLEOTIDE SEQUENCE</scope>
    <source>
        <strain evidence="9">NBRC 16418</strain>
    </source>
</reference>
<evidence type="ECO:0000256" key="4">
    <source>
        <dbReference type="ARBA" id="ARBA00022692"/>
    </source>
</evidence>
<protein>
    <submittedName>
        <fullName evidence="9">ABC transporter permease</fullName>
    </submittedName>
</protein>
<evidence type="ECO:0000259" key="8">
    <source>
        <dbReference type="PROSITE" id="PS50928"/>
    </source>
</evidence>
<evidence type="ECO:0000256" key="1">
    <source>
        <dbReference type="ARBA" id="ARBA00004651"/>
    </source>
</evidence>
<dbReference type="EMBL" id="BOPH01000015">
    <property type="protein sequence ID" value="GIJ66047.1"/>
    <property type="molecule type" value="Genomic_DNA"/>
</dbReference>
<dbReference type="Gene3D" id="1.10.3720.10">
    <property type="entry name" value="MetI-like"/>
    <property type="match status" value="1"/>
</dbReference>
<keyword evidence="3" id="KW-1003">Cell membrane</keyword>
<comment type="subcellular location">
    <subcellularLocation>
        <location evidence="1 7">Cell membrane</location>
        <topology evidence="1 7">Multi-pass membrane protein</topology>
    </subcellularLocation>
</comment>
<dbReference type="GO" id="GO:0005886">
    <property type="term" value="C:plasma membrane"/>
    <property type="evidence" value="ECO:0007669"/>
    <property type="project" value="UniProtKB-SubCell"/>
</dbReference>
<keyword evidence="4 7" id="KW-0812">Transmembrane</keyword>
<name>A0A8J3ZL30_9ACTN</name>
<feature type="transmembrane region" description="Helical" evidence="7">
    <location>
        <begin position="188"/>
        <end position="211"/>
    </location>
</feature>